<dbReference type="RefSeq" id="WP_011519165.1">
    <property type="nucleotide sequence ID" value="NZ_CP026544.1"/>
</dbReference>
<dbReference type="Pfam" id="PF18143">
    <property type="entry name" value="HAD_SAK_2"/>
    <property type="match status" value="1"/>
</dbReference>
<evidence type="ECO:0000313" key="2">
    <source>
        <dbReference type="Proteomes" id="UP000253772"/>
    </source>
</evidence>
<dbReference type="EMBL" id="CP037901">
    <property type="protein sequence ID" value="QBP12658.1"/>
    <property type="molecule type" value="Genomic_DNA"/>
</dbReference>
<sequence>MSERLIMLDVPGVLYSDRSATRLGGTPNTGTLRDVRYFDPIALGYLRRLFGIAGARVVVSDAWRRGTPAAIFQQLDLQVEGMTPPVAGGHGAEIDAWFAQHPAPGAWVIISTAAPESLTDEQRAHLVQVNPAEGLTVDIFRKALDILGVACPSTITPDSRVDPDLKAKLRHLQQLAREAPERFMPAPAAAEARERAMAIAVASLTGKQLESGAIHA</sequence>
<dbReference type="Proteomes" id="UP000253772">
    <property type="component" value="Chromosome c2"/>
</dbReference>
<dbReference type="AlphaFoldDB" id="A0A2L0X1A1"/>
<organism evidence="1 2">
    <name type="scientific">Cupriavidus metallidurans</name>
    <dbReference type="NCBI Taxonomy" id="119219"/>
    <lineage>
        <taxon>Bacteria</taxon>
        <taxon>Pseudomonadati</taxon>
        <taxon>Pseudomonadota</taxon>
        <taxon>Betaproteobacteria</taxon>
        <taxon>Burkholderiales</taxon>
        <taxon>Burkholderiaceae</taxon>
        <taxon>Cupriavidus</taxon>
    </lineage>
</organism>
<evidence type="ECO:0000313" key="1">
    <source>
        <dbReference type="EMBL" id="QBP12658.1"/>
    </source>
</evidence>
<proteinExistence type="predicted"/>
<reference evidence="1 2" key="1">
    <citation type="submission" date="2019-03" db="EMBL/GenBank/DDBJ databases">
        <title>Comparative insights into the high quality Complete genome sequence of highly metal resistant Cupriavidus metallidurans strain BS1 isolated from a gold-copper mine.</title>
        <authorList>
            <person name="Mazhar H.S."/>
            <person name="Rensing C."/>
        </authorList>
    </citation>
    <scope>NUCLEOTIDE SEQUENCE [LARGE SCALE GENOMIC DNA]</scope>
    <source>
        <strain evidence="1 2">BS1</strain>
    </source>
</reference>
<gene>
    <name evidence="1" type="ORF">DDF84_023520</name>
</gene>
<dbReference type="OrthoDB" id="8970449at2"/>
<protein>
    <submittedName>
        <fullName evidence="1">Uncharacterized protein</fullName>
    </submittedName>
</protein>
<accession>A0A2L0X1A1</accession>
<dbReference type="OMA" id="VHYVIIS"/>
<name>A0A2L0X1A1_9BURK</name>